<evidence type="ECO:0000313" key="3">
    <source>
        <dbReference type="Proteomes" id="UP000614287"/>
    </source>
</evidence>
<dbReference type="AlphaFoldDB" id="A0A8J3G0L4"/>
<dbReference type="InterPro" id="IPR050228">
    <property type="entry name" value="Carboxylesterase_BioH"/>
</dbReference>
<accession>A0A8J3G0L4</accession>
<dbReference type="InterPro" id="IPR000073">
    <property type="entry name" value="AB_hydrolase_1"/>
</dbReference>
<dbReference type="PANTHER" id="PTHR43194">
    <property type="entry name" value="HYDROLASE ALPHA/BETA FOLD FAMILY"/>
    <property type="match status" value="1"/>
</dbReference>
<dbReference type="Pfam" id="PF12697">
    <property type="entry name" value="Abhydrolase_6"/>
    <property type="match status" value="1"/>
</dbReference>
<protein>
    <recommendedName>
        <fullName evidence="1">AB hydrolase-1 domain-containing protein</fullName>
    </recommendedName>
</protein>
<dbReference type="InterPro" id="IPR029058">
    <property type="entry name" value="AB_hydrolase_fold"/>
</dbReference>
<keyword evidence="3" id="KW-1185">Reference proteome</keyword>
<dbReference type="SUPFAM" id="SSF53474">
    <property type="entry name" value="alpha/beta-Hydrolases"/>
    <property type="match status" value="1"/>
</dbReference>
<name>A0A8J3G0L4_9BURK</name>
<dbReference type="PANTHER" id="PTHR43194:SF2">
    <property type="entry name" value="PEROXISOMAL MEMBRANE PROTEIN LPX1"/>
    <property type="match status" value="1"/>
</dbReference>
<dbReference type="Proteomes" id="UP000614287">
    <property type="component" value="Unassembled WGS sequence"/>
</dbReference>
<reference evidence="2" key="1">
    <citation type="journal article" date="2014" name="Int. J. Syst. Evol. Microbiol.">
        <title>Complete genome sequence of Corynebacterium casei LMG S-19264T (=DSM 44701T), isolated from a smear-ripened cheese.</title>
        <authorList>
            <consortium name="US DOE Joint Genome Institute (JGI-PGF)"/>
            <person name="Walter F."/>
            <person name="Albersmeier A."/>
            <person name="Kalinowski J."/>
            <person name="Ruckert C."/>
        </authorList>
    </citation>
    <scope>NUCLEOTIDE SEQUENCE</scope>
    <source>
        <strain evidence="2">KCTC 32501</strain>
    </source>
</reference>
<gene>
    <name evidence="2" type="ORF">GCM10009007_11130</name>
</gene>
<sequence>MGTPPSRFSWDHAADDMITAIEQISPSGVIGVGHSLGGVMTLLAAAKRPDLFRQIVLIEPVMFPTRAFVQMGWMPMWLRERLFSVAKRTVRRRAHWSSHDEFVDYHIDKAPFLGISREVMMDYAQHGLRPHGDAWQHSFPTSWEAHIFRTPAYVWGAVAKLSVPCTIFRAEQSNWVPDVSWQKWKKMRPDYPISVLPKLGHMAPLQNPSAVAQAVLEKIQSVS</sequence>
<proteinExistence type="predicted"/>
<dbReference type="EMBL" id="BMZG01000005">
    <property type="protein sequence ID" value="GHA71970.1"/>
    <property type="molecule type" value="Genomic_DNA"/>
</dbReference>
<reference evidence="2" key="2">
    <citation type="submission" date="2020-09" db="EMBL/GenBank/DDBJ databases">
        <authorList>
            <person name="Sun Q."/>
            <person name="Kim S."/>
        </authorList>
    </citation>
    <scope>NUCLEOTIDE SEQUENCE</scope>
    <source>
        <strain evidence="2">KCTC 32501</strain>
    </source>
</reference>
<feature type="domain" description="AB hydrolase-1" evidence="1">
    <location>
        <begin position="2"/>
        <end position="214"/>
    </location>
</feature>
<comment type="caution">
    <text evidence="2">The sequence shown here is derived from an EMBL/GenBank/DDBJ whole genome shotgun (WGS) entry which is preliminary data.</text>
</comment>
<evidence type="ECO:0000313" key="2">
    <source>
        <dbReference type="EMBL" id="GHA71970.1"/>
    </source>
</evidence>
<evidence type="ECO:0000259" key="1">
    <source>
        <dbReference type="Pfam" id="PF12697"/>
    </source>
</evidence>
<organism evidence="2 3">
    <name type="scientific">Formosimonas limnophila</name>
    <dbReference type="NCBI Taxonomy" id="1384487"/>
    <lineage>
        <taxon>Bacteria</taxon>
        <taxon>Pseudomonadati</taxon>
        <taxon>Pseudomonadota</taxon>
        <taxon>Betaproteobacteria</taxon>
        <taxon>Burkholderiales</taxon>
        <taxon>Burkholderiaceae</taxon>
        <taxon>Formosimonas</taxon>
    </lineage>
</organism>
<dbReference type="Gene3D" id="3.40.50.1820">
    <property type="entry name" value="alpha/beta hydrolase"/>
    <property type="match status" value="1"/>
</dbReference>